<evidence type="ECO:0000256" key="5">
    <source>
        <dbReference type="ARBA" id="ARBA00022801"/>
    </source>
</evidence>
<dbReference type="RefSeq" id="WP_205184290.1">
    <property type="nucleotide sequence ID" value="NZ_JAFBFC010000001.1"/>
</dbReference>
<reference evidence="9 10" key="1">
    <citation type="submission" date="2021-01" db="EMBL/GenBank/DDBJ databases">
        <title>Genomic Encyclopedia of Type Strains, Phase IV (KMG-IV): sequencing the most valuable type-strain genomes for metagenomic binning, comparative biology and taxonomic classification.</title>
        <authorList>
            <person name="Goeker M."/>
        </authorList>
    </citation>
    <scope>NUCLEOTIDE SEQUENCE [LARGE SCALE GENOMIC DNA]</scope>
    <source>
        <strain evidence="9 10">DSM 104297</strain>
    </source>
</reference>
<name>A0ABS2QRI0_9BACI</name>
<keyword evidence="3" id="KW-0479">Metal-binding</keyword>
<evidence type="ECO:0000256" key="1">
    <source>
        <dbReference type="ARBA" id="ARBA00022438"/>
    </source>
</evidence>
<sequence>MKKVSVVITIIFTLLCASVASAHGPVKGKKNGKIAYKHMTYISETIGTRVMGTEKEKETSEYIQRELRKLGYDVEAQPFTFTRKGNQISSENVIAVKKGKSKKEIIVGAHYDSVATAKGADDNASSVGVILEAAKALKKKKTPHTIKFVLFGAEEGGLNGSTYYLSQMSETEKENTVAMINLDSLVAGDYMYVYGSKEAAKGWVRDQALKVAAKKKLDVTTNPGLNPDYPKGTTGDWSDHAPFEASGIPIAYFEATNWQIGDKDGYTQTVKHGAIWHTEKDNIAFLEKEFPGRIQERLHTFTTVLTELLLNIKKEK</sequence>
<comment type="caution">
    <text evidence="9">The sequence shown here is derived from an EMBL/GenBank/DDBJ whole genome shotgun (WGS) entry which is preliminary data.</text>
</comment>
<accession>A0ABS2QRI0</accession>
<evidence type="ECO:0000256" key="3">
    <source>
        <dbReference type="ARBA" id="ARBA00022723"/>
    </source>
</evidence>
<dbReference type="InterPro" id="IPR045175">
    <property type="entry name" value="M28_fam"/>
</dbReference>
<dbReference type="Proteomes" id="UP000809829">
    <property type="component" value="Unassembled WGS sequence"/>
</dbReference>
<feature type="signal peptide" evidence="7">
    <location>
        <begin position="1"/>
        <end position="22"/>
    </location>
</feature>
<proteinExistence type="predicted"/>
<protein>
    <submittedName>
        <fullName evidence="9">Zn-dependent M28 family amino/carboxypeptidase</fullName>
    </submittedName>
</protein>
<keyword evidence="5" id="KW-0378">Hydrolase</keyword>
<dbReference type="PANTHER" id="PTHR12147:SF56">
    <property type="entry name" value="AMINOPEPTIDASE YDR415C-RELATED"/>
    <property type="match status" value="1"/>
</dbReference>
<keyword evidence="2" id="KW-0645">Protease</keyword>
<organism evidence="9 10">
    <name type="scientific">Priestia iocasae</name>
    <dbReference type="NCBI Taxonomy" id="2291674"/>
    <lineage>
        <taxon>Bacteria</taxon>
        <taxon>Bacillati</taxon>
        <taxon>Bacillota</taxon>
        <taxon>Bacilli</taxon>
        <taxon>Bacillales</taxon>
        <taxon>Bacillaceae</taxon>
        <taxon>Priestia</taxon>
    </lineage>
</organism>
<keyword evidence="4 7" id="KW-0732">Signal</keyword>
<evidence type="ECO:0000256" key="6">
    <source>
        <dbReference type="ARBA" id="ARBA00022833"/>
    </source>
</evidence>
<dbReference type="EMBL" id="JAFBFC010000001">
    <property type="protein sequence ID" value="MBM7702058.1"/>
    <property type="molecule type" value="Genomic_DNA"/>
</dbReference>
<gene>
    <name evidence="9" type="ORF">JOC83_000884</name>
</gene>
<dbReference type="SUPFAM" id="SSF53187">
    <property type="entry name" value="Zn-dependent exopeptidases"/>
    <property type="match status" value="1"/>
</dbReference>
<dbReference type="Pfam" id="PF04389">
    <property type="entry name" value="Peptidase_M28"/>
    <property type="match status" value="1"/>
</dbReference>
<dbReference type="InterPro" id="IPR007484">
    <property type="entry name" value="Peptidase_M28"/>
</dbReference>
<keyword evidence="1" id="KW-0031">Aminopeptidase</keyword>
<evidence type="ECO:0000313" key="9">
    <source>
        <dbReference type="EMBL" id="MBM7702058.1"/>
    </source>
</evidence>
<feature type="chain" id="PRO_5047486675" evidence="7">
    <location>
        <begin position="23"/>
        <end position="316"/>
    </location>
</feature>
<evidence type="ECO:0000256" key="7">
    <source>
        <dbReference type="SAM" id="SignalP"/>
    </source>
</evidence>
<dbReference type="PANTHER" id="PTHR12147">
    <property type="entry name" value="METALLOPEPTIDASE M28 FAMILY MEMBER"/>
    <property type="match status" value="1"/>
</dbReference>
<evidence type="ECO:0000256" key="4">
    <source>
        <dbReference type="ARBA" id="ARBA00022729"/>
    </source>
</evidence>
<evidence type="ECO:0000259" key="8">
    <source>
        <dbReference type="Pfam" id="PF04389"/>
    </source>
</evidence>
<keyword evidence="10" id="KW-1185">Reference proteome</keyword>
<dbReference type="Gene3D" id="3.40.630.10">
    <property type="entry name" value="Zn peptidases"/>
    <property type="match status" value="1"/>
</dbReference>
<feature type="domain" description="Peptidase M28" evidence="8">
    <location>
        <begin position="92"/>
        <end position="300"/>
    </location>
</feature>
<evidence type="ECO:0000313" key="10">
    <source>
        <dbReference type="Proteomes" id="UP000809829"/>
    </source>
</evidence>
<keyword evidence="6" id="KW-0862">Zinc</keyword>
<evidence type="ECO:0000256" key="2">
    <source>
        <dbReference type="ARBA" id="ARBA00022670"/>
    </source>
</evidence>